<dbReference type="VEuPathDB" id="FungiDB:AFLA_009375"/>
<feature type="region of interest" description="Disordered" evidence="1">
    <location>
        <begin position="1"/>
        <end position="26"/>
    </location>
</feature>
<accession>A0A7U2MIX1</accession>
<organism evidence="2 3">
    <name type="scientific">Aspergillus flavus (strain ATCC 200026 / FGSC A1120 / IAM 13836 / NRRL 3357 / JCM 12722 / SRRC 167)</name>
    <dbReference type="NCBI Taxonomy" id="332952"/>
    <lineage>
        <taxon>Eukaryota</taxon>
        <taxon>Fungi</taxon>
        <taxon>Dikarya</taxon>
        <taxon>Ascomycota</taxon>
        <taxon>Pezizomycotina</taxon>
        <taxon>Eurotiomycetes</taxon>
        <taxon>Eurotiomycetidae</taxon>
        <taxon>Eurotiales</taxon>
        <taxon>Aspergillaceae</taxon>
        <taxon>Aspergillus</taxon>
        <taxon>Aspergillus subgen. Circumdati</taxon>
    </lineage>
</organism>
<reference evidence="3" key="1">
    <citation type="journal article" date="2021" name="G3 (Bethesda)">
        <title>Chromosome assembled and annotated genome sequence of Aspergillus flavus NRRL 3357.</title>
        <authorList>
            <person name="Skerker J.M."/>
            <person name="Pianalto K.M."/>
            <person name="Mondo S.J."/>
            <person name="Yang K."/>
            <person name="Arkin A.P."/>
            <person name="Keller N.P."/>
            <person name="Grigoriev I.V."/>
            <person name="Louise Glass N.L."/>
        </authorList>
    </citation>
    <scope>NUCLEOTIDE SEQUENCE [LARGE SCALE GENOMIC DNA]</scope>
    <source>
        <strain evidence="3">ATCC 200026 / FGSC A1120 / IAM 13836 / NRRL 3357 / JCM 12722 / SRRC 167</strain>
    </source>
</reference>
<evidence type="ECO:0000313" key="3">
    <source>
        <dbReference type="Proteomes" id="UP000596276"/>
    </source>
</evidence>
<evidence type="ECO:0000256" key="1">
    <source>
        <dbReference type="SAM" id="MobiDB-lite"/>
    </source>
</evidence>
<dbReference type="EMBL" id="CP044621">
    <property type="protein sequence ID" value="QRD84578.1"/>
    <property type="molecule type" value="Genomic_DNA"/>
</dbReference>
<dbReference type="VEuPathDB" id="FungiDB:F9C07_8832"/>
<evidence type="ECO:0000313" key="2">
    <source>
        <dbReference type="EMBL" id="QRD84578.1"/>
    </source>
</evidence>
<protein>
    <submittedName>
        <fullName evidence="2">Uncharacterized protein</fullName>
    </submittedName>
</protein>
<gene>
    <name evidence="2" type="ORF">F9C07_8832</name>
</gene>
<sequence>MRTGPIDYSGTGKFQKGTKGIGSRRNQTRMCASSYMRSRLHPLVVVLTPSGTRKLIESMIIHRSEDDHQQVHGSAVDHENSHKLHGRCACLLDGSTIQ</sequence>
<dbReference type="AlphaFoldDB" id="A0A7U2MIX1"/>
<keyword evidence="3" id="KW-1185">Reference proteome</keyword>
<proteinExistence type="predicted"/>
<name>A0A7U2MIX1_ASPFN</name>
<dbReference type="Proteomes" id="UP000596276">
    <property type="component" value="Chromosome 5"/>
</dbReference>